<evidence type="ECO:0000256" key="8">
    <source>
        <dbReference type="ARBA" id="ARBA00023065"/>
    </source>
</evidence>
<feature type="transmembrane region" description="Helical" evidence="11">
    <location>
        <begin position="52"/>
        <end position="69"/>
    </location>
</feature>
<dbReference type="PANTHER" id="PTHR11410">
    <property type="entry name" value="ATP SYNTHASE SUBUNIT A"/>
    <property type="match status" value="1"/>
</dbReference>
<evidence type="ECO:0000256" key="10">
    <source>
        <dbReference type="ARBA" id="ARBA00023310"/>
    </source>
</evidence>
<dbReference type="NCBIfam" id="NF004482">
    <property type="entry name" value="PRK05815.2-4"/>
    <property type="match status" value="1"/>
</dbReference>
<comment type="similarity">
    <text evidence="2 11 12">Belongs to the ATPase A chain family.</text>
</comment>
<evidence type="ECO:0000256" key="9">
    <source>
        <dbReference type="ARBA" id="ARBA00023136"/>
    </source>
</evidence>
<dbReference type="Pfam" id="PF00119">
    <property type="entry name" value="ATP-synt_A"/>
    <property type="match status" value="1"/>
</dbReference>
<dbReference type="NCBIfam" id="TIGR01131">
    <property type="entry name" value="ATP_synt_6_or_A"/>
    <property type="match status" value="1"/>
</dbReference>
<keyword evidence="11" id="KW-1003">Cell membrane</keyword>
<evidence type="ECO:0000256" key="5">
    <source>
        <dbReference type="ARBA" id="ARBA00022692"/>
    </source>
</evidence>
<evidence type="ECO:0000256" key="6">
    <source>
        <dbReference type="ARBA" id="ARBA00022781"/>
    </source>
</evidence>
<feature type="transmembrane region" description="Helical" evidence="11">
    <location>
        <begin position="141"/>
        <end position="161"/>
    </location>
</feature>
<dbReference type="HAMAP" id="MF_01393">
    <property type="entry name" value="ATP_synth_a_bact"/>
    <property type="match status" value="1"/>
</dbReference>
<evidence type="ECO:0000256" key="1">
    <source>
        <dbReference type="ARBA" id="ARBA00004141"/>
    </source>
</evidence>
<keyword evidence="6 11" id="KW-0375">Hydrogen ion transport</keyword>
<evidence type="ECO:0000256" key="2">
    <source>
        <dbReference type="ARBA" id="ARBA00006810"/>
    </source>
</evidence>
<keyword evidence="10 11" id="KW-0066">ATP synthesis</keyword>
<dbReference type="Gene3D" id="1.20.120.220">
    <property type="entry name" value="ATP synthase, F0 complex, subunit A"/>
    <property type="match status" value="1"/>
</dbReference>
<evidence type="ECO:0000256" key="12">
    <source>
        <dbReference type="RuleBase" id="RU000483"/>
    </source>
</evidence>
<accession>A0ABY1PZK3</accession>
<evidence type="ECO:0000256" key="11">
    <source>
        <dbReference type="HAMAP-Rule" id="MF_01393"/>
    </source>
</evidence>
<protein>
    <recommendedName>
        <fullName evidence="11 12">ATP synthase subunit a</fullName>
    </recommendedName>
    <alternativeName>
        <fullName evidence="11">ATP synthase F0 sector subunit a</fullName>
    </alternativeName>
    <alternativeName>
        <fullName evidence="11">F-ATPase subunit 6</fullName>
    </alternativeName>
</protein>
<keyword evidence="14" id="KW-1185">Reference proteome</keyword>
<dbReference type="PANTHER" id="PTHR11410:SF0">
    <property type="entry name" value="ATP SYNTHASE SUBUNIT A"/>
    <property type="match status" value="1"/>
</dbReference>
<dbReference type="InterPro" id="IPR000568">
    <property type="entry name" value="ATP_synth_F0_asu"/>
</dbReference>
<feature type="transmembrane region" description="Helical" evidence="11">
    <location>
        <begin position="105"/>
        <end position="129"/>
    </location>
</feature>
<dbReference type="InterPro" id="IPR035908">
    <property type="entry name" value="F0_ATP_A_sf"/>
</dbReference>
<feature type="transmembrane region" description="Helical" evidence="11">
    <location>
        <begin position="240"/>
        <end position="269"/>
    </location>
</feature>
<gene>
    <name evidence="11" type="primary">atpB</name>
    <name evidence="13" type="ORF">SAMN06296065_101499</name>
</gene>
<evidence type="ECO:0000256" key="3">
    <source>
        <dbReference type="ARBA" id="ARBA00022448"/>
    </source>
</evidence>
<keyword evidence="3 11" id="KW-0813">Transport</keyword>
<keyword evidence="8 11" id="KW-0406">Ion transport</keyword>
<keyword evidence="5 11" id="KW-0812">Transmembrane</keyword>
<name>A0ABY1PZK3_9SPHN</name>
<evidence type="ECO:0000256" key="7">
    <source>
        <dbReference type="ARBA" id="ARBA00022989"/>
    </source>
</evidence>
<evidence type="ECO:0000313" key="13">
    <source>
        <dbReference type="EMBL" id="SMP53975.1"/>
    </source>
</evidence>
<dbReference type="Proteomes" id="UP001157910">
    <property type="component" value="Unassembled WGS sequence"/>
</dbReference>
<dbReference type="CDD" id="cd00310">
    <property type="entry name" value="ATP-synt_Fo_a_6"/>
    <property type="match status" value="1"/>
</dbReference>
<dbReference type="InterPro" id="IPR045083">
    <property type="entry name" value="ATP_synth_F0_asu_bact/mt"/>
</dbReference>
<keyword evidence="7 11" id="KW-1133">Transmembrane helix</keyword>
<comment type="subcellular location">
    <subcellularLocation>
        <location evidence="11 12">Cell membrane</location>
        <topology evidence="11 12">Multi-pass membrane protein</topology>
    </subcellularLocation>
    <subcellularLocation>
        <location evidence="1">Membrane</location>
        <topology evidence="1">Multi-pass membrane protein</topology>
    </subcellularLocation>
</comment>
<reference evidence="13 14" key="1">
    <citation type="submission" date="2017-05" db="EMBL/GenBank/DDBJ databases">
        <authorList>
            <person name="Varghese N."/>
            <person name="Submissions S."/>
        </authorList>
    </citation>
    <scope>NUCLEOTIDE SEQUENCE [LARGE SCALE GENOMIC DNA]</scope>
    <source>
        <strain evidence="13 14">SM16</strain>
    </source>
</reference>
<comment type="function">
    <text evidence="11 12">Key component of the proton channel; it plays a direct role in the translocation of protons across the membrane.</text>
</comment>
<comment type="caution">
    <text evidence="13">The sequence shown here is derived from an EMBL/GenBank/DDBJ whole genome shotgun (WGS) entry which is preliminary data.</text>
</comment>
<dbReference type="EMBL" id="FXUI01000001">
    <property type="protein sequence ID" value="SMP53975.1"/>
    <property type="molecule type" value="Genomic_DNA"/>
</dbReference>
<proteinExistence type="inferred from homology"/>
<dbReference type="PRINTS" id="PR00123">
    <property type="entry name" value="ATPASEA"/>
</dbReference>
<evidence type="ECO:0000256" key="4">
    <source>
        <dbReference type="ARBA" id="ARBA00022547"/>
    </source>
</evidence>
<organism evidence="13 14">
    <name type="scientific">Novosphingobium panipatense</name>
    <dbReference type="NCBI Taxonomy" id="428991"/>
    <lineage>
        <taxon>Bacteria</taxon>
        <taxon>Pseudomonadati</taxon>
        <taxon>Pseudomonadota</taxon>
        <taxon>Alphaproteobacteria</taxon>
        <taxon>Sphingomonadales</taxon>
        <taxon>Sphingomonadaceae</taxon>
        <taxon>Novosphingobium</taxon>
    </lineage>
</organism>
<feature type="transmembrane region" description="Helical" evidence="11">
    <location>
        <begin position="181"/>
        <end position="205"/>
    </location>
</feature>
<dbReference type="SUPFAM" id="SSF81336">
    <property type="entry name" value="F1F0 ATP synthase subunit A"/>
    <property type="match status" value="1"/>
</dbReference>
<keyword evidence="9 11" id="KW-0472">Membrane</keyword>
<evidence type="ECO:0000313" key="14">
    <source>
        <dbReference type="Proteomes" id="UP001157910"/>
    </source>
</evidence>
<sequence length="276" mass="29828">MDRVGRLGSIGDRGNRVAAEAKVDPMHQFQLEKLAGADWNIAGYNIAFTNSALWMAVATIALIVFVAGGMKRQVVPGRWQMAVETFTGFIDGMLAANVGKNGKKYVPYIFSLFMFILFANFLGLMPLGVVGVHPFTFTSHFSATGVLAVLSFSIVLIVGFAKHKLHFFSLFVPHGTPVPMIPIIFVVELISFLVRPFSLGLRLFVAMMAGHVLLEVLSSFVISGGNAGPALFLIAGLPSFLLMVGICALELLVAGIQAYVFALLTCVYLNDAENLH</sequence>
<keyword evidence="4 11" id="KW-0138">CF(0)</keyword>